<reference evidence="14" key="1">
    <citation type="submission" date="2020-10" db="EMBL/GenBank/DDBJ databases">
        <authorList>
            <person name="Gilroy R."/>
        </authorList>
    </citation>
    <scope>NUCLEOTIDE SEQUENCE</scope>
    <source>
        <strain evidence="14">ChiSjej4B22-8148</strain>
    </source>
</reference>
<dbReference type="InterPro" id="IPR035647">
    <property type="entry name" value="EFG_III/V"/>
</dbReference>
<dbReference type="InterPro" id="IPR006297">
    <property type="entry name" value="EF-4"/>
</dbReference>
<dbReference type="GO" id="GO:0003924">
    <property type="term" value="F:GTPase activity"/>
    <property type="evidence" value="ECO:0007669"/>
    <property type="project" value="UniProtKB-UniRule"/>
</dbReference>
<dbReference type="FunFam" id="3.30.70.240:FF:000007">
    <property type="entry name" value="Translation factor GUF1, mitochondrial"/>
    <property type="match status" value="1"/>
</dbReference>
<evidence type="ECO:0000256" key="5">
    <source>
        <dbReference type="ARBA" id="ARBA00022917"/>
    </source>
</evidence>
<dbReference type="FunFam" id="3.30.70.870:FF:000004">
    <property type="entry name" value="Translation factor GUF1, mitochondrial"/>
    <property type="match status" value="1"/>
</dbReference>
<dbReference type="InterPro" id="IPR038363">
    <property type="entry name" value="LepA_C_sf"/>
</dbReference>
<dbReference type="InterPro" id="IPR000640">
    <property type="entry name" value="EFG_V-like"/>
</dbReference>
<dbReference type="Pfam" id="PF00009">
    <property type="entry name" value="GTP_EFTU"/>
    <property type="match status" value="1"/>
</dbReference>
<dbReference type="InterPro" id="IPR013842">
    <property type="entry name" value="LepA_CTD"/>
</dbReference>
<evidence type="ECO:0000256" key="6">
    <source>
        <dbReference type="ARBA" id="ARBA00023134"/>
    </source>
</evidence>
<keyword evidence="4 12" id="KW-0378">Hydrolase</keyword>
<feature type="binding site" evidence="12">
    <location>
        <begin position="18"/>
        <end position="23"/>
    </location>
    <ligand>
        <name>GTP</name>
        <dbReference type="ChEBI" id="CHEBI:37565"/>
    </ligand>
</feature>
<dbReference type="SMART" id="SM00838">
    <property type="entry name" value="EFG_C"/>
    <property type="match status" value="1"/>
</dbReference>
<evidence type="ECO:0000256" key="7">
    <source>
        <dbReference type="ARBA" id="ARBA00023136"/>
    </source>
</evidence>
<evidence type="ECO:0000256" key="8">
    <source>
        <dbReference type="ARBA" id="ARBA00050293"/>
    </source>
</evidence>
<dbReference type="AlphaFoldDB" id="A0A9D1AAH2"/>
<dbReference type="NCBIfam" id="TIGR01393">
    <property type="entry name" value="lepA"/>
    <property type="match status" value="1"/>
</dbReference>
<dbReference type="FunFam" id="2.40.30.10:FF:000015">
    <property type="entry name" value="Translation factor GUF1, mitochondrial"/>
    <property type="match status" value="1"/>
</dbReference>
<accession>A0A9D1AAH2</accession>
<dbReference type="CDD" id="cd03699">
    <property type="entry name" value="EF4_II"/>
    <property type="match status" value="1"/>
</dbReference>
<organism evidence="14 15">
    <name type="scientific">Candidatus Choladousia intestinavium</name>
    <dbReference type="NCBI Taxonomy" id="2840727"/>
    <lineage>
        <taxon>Bacteria</taxon>
        <taxon>Bacillati</taxon>
        <taxon>Bacillota</taxon>
        <taxon>Clostridia</taxon>
        <taxon>Lachnospirales</taxon>
        <taxon>Lachnospiraceae</taxon>
        <taxon>Lachnospiraceae incertae sedis</taxon>
        <taxon>Candidatus Choladousia</taxon>
    </lineage>
</organism>
<sequence>MTTDQSKIRNFCIIAHIDHGKSTLADRIIEMTGLLTSREMQNQVLDNMELERERGITIKSQAVRTVYRADDGEEYIFNLIDTPGHVDFNYEVSRSLAACDGAILVVDAAQGIEAQTLANVYLALDHDLNVMPVINKIDLPSADPDRVVQEIEDVIGIEAEDAPRISAKTGENVHQVLEKIVEKIPAPAGDPKAPLKALIFDSIYDSYKGVIVFIRLMEGSVRKGTPILMMATKAQAEVVEVGYFGAGQFIPCEELSAGMVGYITASLKNVKDTRVGDTVTNAEEPCAEPLPGYKKVNPMVYCGMYPADGAKYPDLRDALEKLQLNDASLQFEPETSVALGFGFRCGFLGLLHLEIIQERLEREYNLDLVTTAPSVIYKVHKTNGEVIELTNPTNLPDPSEIEYMEEPVVAAEIMVTTEYIGSIMELCQERRGMYEGMEYIEETRALLKYTLPLNEIIYDFFDALKSRSRGYASFDYELKGYMRSELVKLDILVNKEEVDALSFIVHADTAYERGRKMCEKLKEEIPRQLFEIPIQAAIGSKIIARETVRAMRKDVLAKCYGGDITRKKKLLEKQKEGKKRMRQVGNVEIPQKAFMSVLKLDDK</sequence>
<dbReference type="Gene3D" id="3.40.50.300">
    <property type="entry name" value="P-loop containing nucleotide triphosphate hydrolases"/>
    <property type="match status" value="1"/>
</dbReference>
<dbReference type="Gene3D" id="3.30.70.240">
    <property type="match status" value="1"/>
</dbReference>
<dbReference type="SUPFAM" id="SSF52540">
    <property type="entry name" value="P-loop containing nucleoside triphosphate hydrolases"/>
    <property type="match status" value="1"/>
</dbReference>
<dbReference type="PRINTS" id="PR00315">
    <property type="entry name" value="ELONGATNFCT"/>
</dbReference>
<dbReference type="InterPro" id="IPR035654">
    <property type="entry name" value="LepA_IV"/>
</dbReference>
<dbReference type="Gene3D" id="2.40.30.10">
    <property type="entry name" value="Translation factors"/>
    <property type="match status" value="1"/>
</dbReference>
<evidence type="ECO:0000256" key="4">
    <source>
        <dbReference type="ARBA" id="ARBA00022801"/>
    </source>
</evidence>
<dbReference type="SUPFAM" id="SSF50447">
    <property type="entry name" value="Translation proteins"/>
    <property type="match status" value="1"/>
</dbReference>
<dbReference type="NCBIfam" id="TIGR00231">
    <property type="entry name" value="small_GTP"/>
    <property type="match status" value="1"/>
</dbReference>
<feature type="domain" description="Tr-type G" evidence="13">
    <location>
        <begin position="6"/>
        <end position="188"/>
    </location>
</feature>
<keyword evidence="3 12" id="KW-0547">Nucleotide-binding</keyword>
<comment type="similarity">
    <text evidence="1 12">Belongs to the TRAFAC class translation factor GTPase superfamily. Classic translation factor GTPase family. LepA subfamily.</text>
</comment>
<dbReference type="InterPro" id="IPR027417">
    <property type="entry name" value="P-loop_NTPase"/>
</dbReference>
<gene>
    <name evidence="12 14" type="primary">lepA</name>
    <name evidence="14" type="ORF">IAB31_01915</name>
</gene>
<protein>
    <recommendedName>
        <fullName evidence="11 12">Elongation factor 4</fullName>
        <shortName evidence="12">EF-4</shortName>
        <ecNumber evidence="11 12">3.6.5.n1</ecNumber>
    </recommendedName>
    <alternativeName>
        <fullName evidence="12">Ribosomal back-translocase LepA</fullName>
    </alternativeName>
</protein>
<dbReference type="GO" id="GO:0003746">
    <property type="term" value="F:translation elongation factor activity"/>
    <property type="evidence" value="ECO:0007669"/>
    <property type="project" value="UniProtKB-UniRule"/>
</dbReference>
<evidence type="ECO:0000256" key="9">
    <source>
        <dbReference type="ARBA" id="ARBA00057626"/>
    </source>
</evidence>
<dbReference type="PROSITE" id="PS00301">
    <property type="entry name" value="G_TR_1"/>
    <property type="match status" value="1"/>
</dbReference>
<name>A0A9D1AAH2_9FIRM</name>
<keyword evidence="6 12" id="KW-0342">GTP-binding</keyword>
<dbReference type="PROSITE" id="PS51722">
    <property type="entry name" value="G_TR_2"/>
    <property type="match status" value="1"/>
</dbReference>
<dbReference type="FunFam" id="3.30.70.2570:FF:000001">
    <property type="entry name" value="Translation factor GUF1, mitochondrial"/>
    <property type="match status" value="1"/>
</dbReference>
<dbReference type="SUPFAM" id="SSF54980">
    <property type="entry name" value="EF-G C-terminal domain-like"/>
    <property type="match status" value="2"/>
</dbReference>
<evidence type="ECO:0000256" key="2">
    <source>
        <dbReference type="ARBA" id="ARBA00022475"/>
    </source>
</evidence>
<dbReference type="Pfam" id="PF00679">
    <property type="entry name" value="EFG_C"/>
    <property type="match status" value="1"/>
</dbReference>
<dbReference type="InterPro" id="IPR031157">
    <property type="entry name" value="G_TR_CS"/>
</dbReference>
<comment type="caution">
    <text evidence="14">The sequence shown here is derived from an EMBL/GenBank/DDBJ whole genome shotgun (WGS) entry which is preliminary data.</text>
</comment>
<dbReference type="PANTHER" id="PTHR43512">
    <property type="entry name" value="TRANSLATION FACTOR GUF1-RELATED"/>
    <property type="match status" value="1"/>
</dbReference>
<feature type="binding site" evidence="12">
    <location>
        <begin position="135"/>
        <end position="138"/>
    </location>
    <ligand>
        <name>GTP</name>
        <dbReference type="ChEBI" id="CHEBI:37565"/>
    </ligand>
</feature>
<dbReference type="Gene3D" id="3.30.70.870">
    <property type="entry name" value="Elongation Factor G (Translational Gtpase), domain 3"/>
    <property type="match status" value="1"/>
</dbReference>
<dbReference type="GO" id="GO:0005525">
    <property type="term" value="F:GTP binding"/>
    <property type="evidence" value="ECO:0007669"/>
    <property type="project" value="UniProtKB-UniRule"/>
</dbReference>
<evidence type="ECO:0000313" key="15">
    <source>
        <dbReference type="Proteomes" id="UP000886757"/>
    </source>
</evidence>
<comment type="function">
    <text evidence="9 12">Required for accurate and efficient protein synthesis under certain stress conditions. May act as a fidelity factor of the translation reaction, by catalyzing a one-codon backward translocation of tRNAs on improperly translocated ribosomes. Back-translocation proceeds from a post-translocation (POST) complex to a pre-translocation (PRE) complex, thus giving elongation factor G a second chance to translocate the tRNAs correctly. Binds to ribosomes in a GTP-dependent manner.</text>
</comment>
<reference evidence="14" key="2">
    <citation type="journal article" date="2021" name="PeerJ">
        <title>Extensive microbial diversity within the chicken gut microbiome revealed by metagenomics and culture.</title>
        <authorList>
            <person name="Gilroy R."/>
            <person name="Ravi A."/>
            <person name="Getino M."/>
            <person name="Pursley I."/>
            <person name="Horton D.L."/>
            <person name="Alikhan N.F."/>
            <person name="Baker D."/>
            <person name="Gharbi K."/>
            <person name="Hall N."/>
            <person name="Watson M."/>
            <person name="Adriaenssens E.M."/>
            <person name="Foster-Nyarko E."/>
            <person name="Jarju S."/>
            <person name="Secka A."/>
            <person name="Antonio M."/>
            <person name="Oren A."/>
            <person name="Chaudhuri R.R."/>
            <person name="La Ragione R."/>
            <person name="Hildebrand F."/>
            <person name="Pallen M.J."/>
        </authorList>
    </citation>
    <scope>NUCLEOTIDE SEQUENCE</scope>
    <source>
        <strain evidence="14">ChiSjej4B22-8148</strain>
    </source>
</reference>
<comment type="subcellular location">
    <subcellularLocation>
        <location evidence="12">Cell membrane</location>
        <topology evidence="12">Peripheral membrane protein</topology>
        <orientation evidence="12">Cytoplasmic side</orientation>
    </subcellularLocation>
</comment>
<dbReference type="PANTHER" id="PTHR43512:SF4">
    <property type="entry name" value="TRANSLATION FACTOR GUF1 HOMOLOG, CHLOROPLASTIC"/>
    <property type="match status" value="1"/>
</dbReference>
<keyword evidence="7 12" id="KW-0472">Membrane</keyword>
<keyword evidence="14" id="KW-0251">Elongation factor</keyword>
<dbReference type="EC" id="3.6.5.n1" evidence="11 12"/>
<dbReference type="CDD" id="cd03709">
    <property type="entry name" value="lepA_C"/>
    <property type="match status" value="1"/>
</dbReference>
<evidence type="ECO:0000259" key="13">
    <source>
        <dbReference type="PROSITE" id="PS51722"/>
    </source>
</evidence>
<dbReference type="GO" id="GO:0045727">
    <property type="term" value="P:positive regulation of translation"/>
    <property type="evidence" value="ECO:0007669"/>
    <property type="project" value="UniProtKB-UniRule"/>
</dbReference>
<dbReference type="Gene3D" id="3.30.70.2570">
    <property type="entry name" value="Elongation factor 4, C-terminal domain"/>
    <property type="match status" value="1"/>
</dbReference>
<evidence type="ECO:0000256" key="3">
    <source>
        <dbReference type="ARBA" id="ARBA00022741"/>
    </source>
</evidence>
<dbReference type="InterPro" id="IPR009000">
    <property type="entry name" value="Transl_B-barrel_sf"/>
</dbReference>
<evidence type="ECO:0000256" key="10">
    <source>
        <dbReference type="ARBA" id="ARBA00061052"/>
    </source>
</evidence>
<keyword evidence="5 12" id="KW-0648">Protein biosynthesis</keyword>
<evidence type="ECO:0000313" key="14">
    <source>
        <dbReference type="EMBL" id="HIR12662.1"/>
    </source>
</evidence>
<dbReference type="Pfam" id="PF03144">
    <property type="entry name" value="GTP_EFTU_D2"/>
    <property type="match status" value="1"/>
</dbReference>
<evidence type="ECO:0000256" key="11">
    <source>
        <dbReference type="ARBA" id="ARBA00066744"/>
    </source>
</evidence>
<keyword evidence="2 12" id="KW-1003">Cell membrane</keyword>
<dbReference type="HAMAP" id="MF_00071">
    <property type="entry name" value="LepA"/>
    <property type="match status" value="1"/>
</dbReference>
<dbReference type="Proteomes" id="UP000886757">
    <property type="component" value="Unassembled WGS sequence"/>
</dbReference>
<dbReference type="GO" id="GO:0005886">
    <property type="term" value="C:plasma membrane"/>
    <property type="evidence" value="ECO:0007669"/>
    <property type="project" value="UniProtKB-SubCell"/>
</dbReference>
<comment type="similarity">
    <text evidence="10">Belongs to the GTP-binding elongation factor family. LepA subfamily.</text>
</comment>
<dbReference type="InterPro" id="IPR005225">
    <property type="entry name" value="Small_GTP-bd"/>
</dbReference>
<evidence type="ECO:0000256" key="1">
    <source>
        <dbReference type="ARBA" id="ARBA00005454"/>
    </source>
</evidence>
<dbReference type="CDD" id="cd16260">
    <property type="entry name" value="EF4_III"/>
    <property type="match status" value="1"/>
</dbReference>
<comment type="catalytic activity">
    <reaction evidence="8 12">
        <text>GTP + H2O = GDP + phosphate + H(+)</text>
        <dbReference type="Rhea" id="RHEA:19669"/>
        <dbReference type="ChEBI" id="CHEBI:15377"/>
        <dbReference type="ChEBI" id="CHEBI:15378"/>
        <dbReference type="ChEBI" id="CHEBI:37565"/>
        <dbReference type="ChEBI" id="CHEBI:43474"/>
        <dbReference type="ChEBI" id="CHEBI:58189"/>
        <dbReference type="EC" id="3.6.5.n1"/>
    </reaction>
</comment>
<proteinExistence type="inferred from homology"/>
<dbReference type="CDD" id="cd01890">
    <property type="entry name" value="LepA"/>
    <property type="match status" value="1"/>
</dbReference>
<dbReference type="InterPro" id="IPR004161">
    <property type="entry name" value="EFTu-like_2"/>
</dbReference>
<dbReference type="Pfam" id="PF06421">
    <property type="entry name" value="LepA_C"/>
    <property type="match status" value="1"/>
</dbReference>
<dbReference type="FunFam" id="3.40.50.300:FF:000078">
    <property type="entry name" value="Elongation factor 4"/>
    <property type="match status" value="1"/>
</dbReference>
<dbReference type="InterPro" id="IPR000795">
    <property type="entry name" value="T_Tr_GTP-bd_dom"/>
</dbReference>
<evidence type="ECO:0000256" key="12">
    <source>
        <dbReference type="HAMAP-Rule" id="MF_00071"/>
    </source>
</evidence>
<dbReference type="GO" id="GO:0043022">
    <property type="term" value="F:ribosome binding"/>
    <property type="evidence" value="ECO:0007669"/>
    <property type="project" value="UniProtKB-UniRule"/>
</dbReference>
<dbReference type="EMBL" id="DVGK01000028">
    <property type="protein sequence ID" value="HIR12662.1"/>
    <property type="molecule type" value="Genomic_DNA"/>
</dbReference>